<evidence type="ECO:0000256" key="12">
    <source>
        <dbReference type="ARBA" id="ARBA00022989"/>
    </source>
</evidence>
<dbReference type="HOGENOM" id="CLU_008803_0_0_2"/>
<comment type="catalytic activity">
    <reaction evidence="16">
        <text>an archaeal dolichyl phosphooligosaccharide + [protein]-L-asparagine = an archaeal dolichyl phosphate + a glycoprotein with the oligosaccharide chain attached by N-beta-D-glycosyl linkage to a protein L-asparagine.</text>
        <dbReference type="EC" id="2.4.99.21"/>
    </reaction>
</comment>
<evidence type="ECO:0000256" key="7">
    <source>
        <dbReference type="ARBA" id="ARBA00022676"/>
    </source>
</evidence>
<dbReference type="InterPro" id="IPR048307">
    <property type="entry name" value="STT3_N"/>
</dbReference>
<feature type="domain" description="Archaeal glycosylation protein B peripheral" evidence="20">
    <location>
        <begin position="861"/>
        <end position="947"/>
    </location>
</feature>
<dbReference type="Pfam" id="PF02516">
    <property type="entry name" value="STT3"/>
    <property type="match status" value="1"/>
</dbReference>
<comment type="cofactor">
    <cofactor evidence="1">
        <name>Mn(2+)</name>
        <dbReference type="ChEBI" id="CHEBI:29035"/>
    </cofactor>
</comment>
<gene>
    <name evidence="22" type="ordered locus">Huta_2808</name>
</gene>
<dbReference type="OrthoDB" id="82393at2157"/>
<dbReference type="AlphaFoldDB" id="C7NR56"/>
<feature type="transmembrane region" description="Helical" evidence="18">
    <location>
        <begin position="332"/>
        <end position="353"/>
    </location>
</feature>
<dbReference type="GO" id="GO:0005886">
    <property type="term" value="C:plasma membrane"/>
    <property type="evidence" value="ECO:0007669"/>
    <property type="project" value="UniProtKB-SubCell"/>
</dbReference>
<dbReference type="InterPro" id="IPR041154">
    <property type="entry name" value="AglB_P1"/>
</dbReference>
<feature type="transmembrane region" description="Helical" evidence="18">
    <location>
        <begin position="244"/>
        <end position="262"/>
    </location>
</feature>
<dbReference type="eggNOG" id="arCOG02043">
    <property type="taxonomic scope" value="Archaea"/>
</dbReference>
<evidence type="ECO:0000313" key="23">
    <source>
        <dbReference type="Proteomes" id="UP000002071"/>
    </source>
</evidence>
<evidence type="ECO:0000256" key="18">
    <source>
        <dbReference type="SAM" id="Phobius"/>
    </source>
</evidence>
<organism evidence="22 23">
    <name type="scientific">Halorhabdus utahensis (strain DSM 12940 / JCM 11049 / AX-2)</name>
    <dbReference type="NCBI Taxonomy" id="519442"/>
    <lineage>
        <taxon>Archaea</taxon>
        <taxon>Methanobacteriati</taxon>
        <taxon>Methanobacteriota</taxon>
        <taxon>Stenosarchaea group</taxon>
        <taxon>Halobacteria</taxon>
        <taxon>Halobacteriales</taxon>
        <taxon>Haloarculaceae</taxon>
        <taxon>Halorhabdus</taxon>
    </lineage>
</organism>
<dbReference type="PANTHER" id="PTHR13872">
    <property type="entry name" value="DOLICHYL-DIPHOSPHOOLIGOSACCHARIDE--PROTEIN GLYCOSYLTRANSFERASE SUBUNIT"/>
    <property type="match status" value="1"/>
</dbReference>
<feature type="transmembrane region" description="Helical" evidence="18">
    <location>
        <begin position="427"/>
        <end position="443"/>
    </location>
</feature>
<keyword evidence="12 18" id="KW-1133">Transmembrane helix</keyword>
<feature type="transmembrane region" description="Helical" evidence="18">
    <location>
        <begin position="221"/>
        <end position="238"/>
    </location>
</feature>
<feature type="region of interest" description="Disordered" evidence="17">
    <location>
        <begin position="984"/>
        <end position="1045"/>
    </location>
</feature>
<reference evidence="22 23" key="1">
    <citation type="journal article" date="2009" name="Stand. Genomic Sci.">
        <title>Complete genome sequence of Halorhabdus utahensis type strain (AX-2).</title>
        <authorList>
            <person name="Anderson I."/>
            <person name="Tindall B.J."/>
            <person name="Pomrenke H."/>
            <person name="Goker M."/>
            <person name="Lapidus A."/>
            <person name="Nolan M."/>
            <person name="Copeland A."/>
            <person name="Glavina Del Rio T."/>
            <person name="Chen F."/>
            <person name="Tice H."/>
            <person name="Cheng J.F."/>
            <person name="Lucas S."/>
            <person name="Chertkov O."/>
            <person name="Bruce D."/>
            <person name="Brettin T."/>
            <person name="Detter J.C."/>
            <person name="Han C."/>
            <person name="Goodwin L."/>
            <person name="Land M."/>
            <person name="Hauser L."/>
            <person name="Chang Y.J."/>
            <person name="Jeffries C.D."/>
            <person name="Pitluck S."/>
            <person name="Pati A."/>
            <person name="Mavromatis K."/>
            <person name="Ivanova N."/>
            <person name="Ovchinnikova G."/>
            <person name="Chen A."/>
            <person name="Palaniappan K."/>
            <person name="Chain P."/>
            <person name="Rohde M."/>
            <person name="Bristow J."/>
            <person name="Eisen J.A."/>
            <person name="Markowitz V."/>
            <person name="Hugenholtz P."/>
            <person name="Kyrpides N.C."/>
            <person name="Klenk H.P."/>
        </authorList>
    </citation>
    <scope>NUCLEOTIDE SEQUENCE [LARGE SCALE GENOMIC DNA]</scope>
    <source>
        <strain evidence="23">DSM 12940 / JCM 11049 / AX-2</strain>
    </source>
</reference>
<feature type="transmembrane region" description="Helical" evidence="18">
    <location>
        <begin position="120"/>
        <end position="144"/>
    </location>
</feature>
<feature type="compositionally biased region" description="Polar residues" evidence="17">
    <location>
        <begin position="988"/>
        <end position="1000"/>
    </location>
</feature>
<dbReference type="Pfam" id="PF18079">
    <property type="entry name" value="AglB_L1"/>
    <property type="match status" value="1"/>
</dbReference>
<feature type="transmembrane region" description="Helical" evidence="18">
    <location>
        <begin position="449"/>
        <end position="467"/>
    </location>
</feature>
<dbReference type="KEGG" id="hut:Huta_2808"/>
<evidence type="ECO:0000259" key="21">
    <source>
        <dbReference type="Pfam" id="PF22627"/>
    </source>
</evidence>
<evidence type="ECO:0000256" key="4">
    <source>
        <dbReference type="ARBA" id="ARBA00004922"/>
    </source>
</evidence>
<dbReference type="UniPathway" id="UPA00378"/>
<protein>
    <recommendedName>
        <fullName evidence="6">dolichyl-phosphooligosaccharide-protein glycotransferase</fullName>
        <ecNumber evidence="6">2.4.99.21</ecNumber>
    </recommendedName>
    <alternativeName>
        <fullName evidence="15">Oligosaccharyl transferase</fullName>
    </alternativeName>
</protein>
<dbReference type="InterPro" id="IPR054479">
    <property type="entry name" value="AglB-like_core"/>
</dbReference>
<name>C7NR56_HALUD</name>
<dbReference type="EMBL" id="CP001687">
    <property type="protein sequence ID" value="ACV12969.1"/>
    <property type="molecule type" value="Genomic_DNA"/>
</dbReference>
<dbReference type="Gene3D" id="2.60.40.3390">
    <property type="match status" value="1"/>
</dbReference>
<feature type="transmembrane region" description="Helical" evidence="18">
    <location>
        <begin position="151"/>
        <end position="168"/>
    </location>
</feature>
<dbReference type="Pfam" id="PF22627">
    <property type="entry name" value="AglB_core-like"/>
    <property type="match status" value="1"/>
</dbReference>
<dbReference type="Proteomes" id="UP000002071">
    <property type="component" value="Chromosome"/>
</dbReference>
<keyword evidence="7" id="KW-0328">Glycosyltransferase</keyword>
<keyword evidence="23" id="KW-1185">Reference proteome</keyword>
<evidence type="ECO:0000256" key="11">
    <source>
        <dbReference type="ARBA" id="ARBA00022842"/>
    </source>
</evidence>
<evidence type="ECO:0000256" key="16">
    <source>
        <dbReference type="ARBA" id="ARBA00034066"/>
    </source>
</evidence>
<keyword evidence="14" id="KW-0464">Manganese</keyword>
<evidence type="ECO:0000256" key="17">
    <source>
        <dbReference type="SAM" id="MobiDB-lite"/>
    </source>
</evidence>
<accession>C7NR56</accession>
<evidence type="ECO:0000256" key="14">
    <source>
        <dbReference type="ARBA" id="ARBA00023211"/>
    </source>
</evidence>
<evidence type="ECO:0000256" key="10">
    <source>
        <dbReference type="ARBA" id="ARBA00022723"/>
    </source>
</evidence>
<evidence type="ECO:0000256" key="15">
    <source>
        <dbReference type="ARBA" id="ARBA00030679"/>
    </source>
</evidence>
<dbReference type="InterPro" id="IPR003674">
    <property type="entry name" value="Oligo_trans_STT3"/>
</dbReference>
<evidence type="ECO:0000256" key="13">
    <source>
        <dbReference type="ARBA" id="ARBA00023136"/>
    </source>
</evidence>
<evidence type="ECO:0000259" key="19">
    <source>
        <dbReference type="Pfam" id="PF02516"/>
    </source>
</evidence>
<keyword evidence="10" id="KW-0479">Metal-binding</keyword>
<feature type="transmembrane region" description="Helical" evidence="18">
    <location>
        <begin position="180"/>
        <end position="200"/>
    </location>
</feature>
<feature type="domain" description="AglB-like core" evidence="21">
    <location>
        <begin position="519"/>
        <end position="634"/>
    </location>
</feature>
<evidence type="ECO:0000256" key="2">
    <source>
        <dbReference type="ARBA" id="ARBA00001946"/>
    </source>
</evidence>
<feature type="transmembrane region" description="Helical" evidence="18">
    <location>
        <begin position="479"/>
        <end position="500"/>
    </location>
</feature>
<dbReference type="STRING" id="519442.Huta_2808"/>
<dbReference type="CAZy" id="GT66">
    <property type="family name" value="Glycosyltransferase Family 66"/>
</dbReference>
<dbReference type="GO" id="GO:0046872">
    <property type="term" value="F:metal ion binding"/>
    <property type="evidence" value="ECO:0007669"/>
    <property type="project" value="UniProtKB-KW"/>
</dbReference>
<dbReference type="Gene3D" id="3.40.50.12610">
    <property type="match status" value="1"/>
</dbReference>
<evidence type="ECO:0000256" key="8">
    <source>
        <dbReference type="ARBA" id="ARBA00022679"/>
    </source>
</evidence>
<comment type="cofactor">
    <cofactor evidence="2">
        <name>Mg(2+)</name>
        <dbReference type="ChEBI" id="CHEBI:18420"/>
    </cofactor>
</comment>
<sequence>MSVLDEYVSEDSSASRAAEWLFTWGHGLLIAGLFGFMFWVRARTWNRFVVDGKILLSGNDAWYHLRQISYTVSNWPSTMPFDPWTEFPTGTFVGQFGTIMDQLIATAALIVGLGSPSEELIRLVTLFSPVVFGSAIIVPTYYLGKRMGGRLGGIIAAIVLALSSGVLLQRSLVGIADHQVAEALFQAVAVLGIVIAVRVAQEEKPVYELFAERNWGALRRPLGWGAVGGVGLALYLWLWPPAILLIGVLGVYVTIQLPIVYLRGESPEHVGIVTATIFAVAGVLSLLSIQAVNFNMVQLSLAQPGLSFAGAAWSLGLAWLAREWDRRELSAWQYPATVFGGLGVGVVLFVLVLPDLFWYFFDQILRFVGFAFNPHSDSAGTVAEVTPLPGGIDSLLRYYGAVPLIAGAGVGISVIHQYFSDELKPELLFVGVWFVFMLAATLTQSRFAVYFPVPAATLSALVVTWLFQRLRSVSESSDLETYQVLTILGVVTGLVLPMVLASPTVLETSGQNNPGGVAGWESSLDWMNENTPAVGNYGGAGNADELDFYGTYERTDDFEYPDGAYGVISWWDYGHWITQEAERIPVANPFQGNAEEAAAFLMATNESQAGDALEIVSENESDATTQYAMVDWKMATANGGFQSYRWGKFGAPSAFLDNVSASTYYRVIRGQAQAGDSRPSVLQQWYTVQKQAFYESMAVRLYRYHGSAASTTDVPGINTRGRIPVVDWEQTQLLNRRTGETELANVPARNQNGTAQALRWFNSREEAEAYVAEDGTAQIGGLGKIPSEPVSALKHYRLVQVSEQNQGSVVASQPGLGLLVQRNLQNEQVQYQTGVNWRTLLSGTLSEPYSAWTKTFERVPGATVEGTGPANTNVTASVEMEMPNANKTFTYRQHAETGEDGEFTMTLPYSTTDYDAVSTEDGYTNVSVRANGSYEFATSPTLETTNETMTQYVYNDTAEVSEEQVIGTDDSVVEADLTKSVMLERDINTTASDSTNETGQNTTDGSDTGGTDDGSTNETGEDTSGSLAPVVASDSSTVRPVTTGT</sequence>
<dbReference type="EC" id="2.4.99.21" evidence="6"/>
<dbReference type="GeneID" id="8385115"/>
<evidence type="ECO:0000256" key="1">
    <source>
        <dbReference type="ARBA" id="ARBA00001936"/>
    </source>
</evidence>
<evidence type="ECO:0000256" key="6">
    <source>
        <dbReference type="ARBA" id="ARBA00012602"/>
    </source>
</evidence>
<feature type="domain" description="Oligosaccharyl transferase STT3 N-terminal" evidence="19">
    <location>
        <begin position="40"/>
        <end position="490"/>
    </location>
</feature>
<feature type="transmembrane region" description="Helical" evidence="18">
    <location>
        <begin position="20"/>
        <end position="40"/>
    </location>
</feature>
<dbReference type="InterPro" id="IPR026410">
    <property type="entry name" value="OlisacTrfase_arch"/>
</dbReference>
<evidence type="ECO:0000256" key="9">
    <source>
        <dbReference type="ARBA" id="ARBA00022692"/>
    </source>
</evidence>
<dbReference type="NCBIfam" id="TIGR04154">
    <property type="entry name" value="archaeo_STT3"/>
    <property type="match status" value="1"/>
</dbReference>
<keyword evidence="13 18" id="KW-0472">Membrane</keyword>
<feature type="compositionally biased region" description="Polar residues" evidence="17">
    <location>
        <begin position="1033"/>
        <end position="1045"/>
    </location>
</feature>
<keyword evidence="9 18" id="KW-0812">Transmembrane</keyword>
<dbReference type="GO" id="GO:0004576">
    <property type="term" value="F:oligosaccharyl transferase activity"/>
    <property type="evidence" value="ECO:0007669"/>
    <property type="project" value="InterPro"/>
</dbReference>
<comment type="similarity">
    <text evidence="5">Belongs to the STT3 family.</text>
</comment>
<keyword evidence="8 22" id="KW-0808">Transferase</keyword>
<comment type="pathway">
    <text evidence="4">Protein modification; protein glycosylation.</text>
</comment>
<feature type="transmembrane region" description="Helical" evidence="18">
    <location>
        <begin position="396"/>
        <end position="415"/>
    </location>
</feature>
<comment type="subcellular location">
    <subcellularLocation>
        <location evidence="3">Cell membrane</location>
        <topology evidence="3">Multi-pass membrane protein</topology>
    </subcellularLocation>
</comment>
<keyword evidence="11" id="KW-0460">Magnesium</keyword>
<feature type="transmembrane region" description="Helical" evidence="18">
    <location>
        <begin position="301"/>
        <end position="320"/>
    </location>
</feature>
<feature type="transmembrane region" description="Helical" evidence="18">
    <location>
        <begin position="92"/>
        <end position="114"/>
    </location>
</feature>
<evidence type="ECO:0000313" key="22">
    <source>
        <dbReference type="EMBL" id="ACV12969.1"/>
    </source>
</evidence>
<dbReference type="PANTHER" id="PTHR13872:SF1">
    <property type="entry name" value="DOLICHYL-DIPHOSPHOOLIGOSACCHARIDE--PROTEIN GLYCOSYLTRANSFERASE SUBUNIT STT3B"/>
    <property type="match status" value="1"/>
</dbReference>
<feature type="transmembrane region" description="Helical" evidence="18">
    <location>
        <begin position="269"/>
        <end position="289"/>
    </location>
</feature>
<evidence type="ECO:0000256" key="3">
    <source>
        <dbReference type="ARBA" id="ARBA00004651"/>
    </source>
</evidence>
<evidence type="ECO:0000259" key="20">
    <source>
        <dbReference type="Pfam" id="PF18079"/>
    </source>
</evidence>
<proteinExistence type="inferred from homology"/>
<evidence type="ECO:0000256" key="5">
    <source>
        <dbReference type="ARBA" id="ARBA00010810"/>
    </source>
</evidence>
<dbReference type="RefSeq" id="WP_015790531.1">
    <property type="nucleotide sequence ID" value="NC_013158.1"/>
</dbReference>